<evidence type="ECO:0000313" key="4">
    <source>
        <dbReference type="Proteomes" id="UP000655208"/>
    </source>
</evidence>
<keyword evidence="2" id="KW-0812">Transmembrane</keyword>
<evidence type="ECO:0000313" key="3">
    <source>
        <dbReference type="EMBL" id="GGM05345.1"/>
    </source>
</evidence>
<proteinExistence type="predicted"/>
<dbReference type="EMBL" id="BMNA01000004">
    <property type="protein sequence ID" value="GGM05345.1"/>
    <property type="molecule type" value="Genomic_DNA"/>
</dbReference>
<name>A0A917WHH5_9ACTN</name>
<feature type="transmembrane region" description="Helical" evidence="2">
    <location>
        <begin position="55"/>
        <end position="83"/>
    </location>
</feature>
<accession>A0A917WHH5</accession>
<feature type="compositionally biased region" description="Basic and acidic residues" evidence="1">
    <location>
        <begin position="181"/>
        <end position="194"/>
    </location>
</feature>
<protein>
    <recommendedName>
        <fullName evidence="5">Type II secretion system protein GspF domain-containing protein</fullName>
    </recommendedName>
</protein>
<feature type="region of interest" description="Disordered" evidence="1">
    <location>
        <begin position="131"/>
        <end position="204"/>
    </location>
</feature>
<reference evidence="3" key="1">
    <citation type="journal article" date="2014" name="Int. J. Syst. Evol. Microbiol.">
        <title>Complete genome sequence of Corynebacterium casei LMG S-19264T (=DSM 44701T), isolated from a smear-ripened cheese.</title>
        <authorList>
            <consortium name="US DOE Joint Genome Institute (JGI-PGF)"/>
            <person name="Walter F."/>
            <person name="Albersmeier A."/>
            <person name="Kalinowski J."/>
            <person name="Ruckert C."/>
        </authorList>
    </citation>
    <scope>NUCLEOTIDE SEQUENCE</scope>
    <source>
        <strain evidence="3">CGMCC 4.7308</strain>
    </source>
</reference>
<reference evidence="3" key="2">
    <citation type="submission" date="2020-09" db="EMBL/GenBank/DDBJ databases">
        <authorList>
            <person name="Sun Q."/>
            <person name="Zhou Y."/>
        </authorList>
    </citation>
    <scope>NUCLEOTIDE SEQUENCE</scope>
    <source>
        <strain evidence="3">CGMCC 4.7308</strain>
    </source>
</reference>
<evidence type="ECO:0000256" key="2">
    <source>
        <dbReference type="SAM" id="Phobius"/>
    </source>
</evidence>
<evidence type="ECO:0000256" key="1">
    <source>
        <dbReference type="SAM" id="MobiDB-lite"/>
    </source>
</evidence>
<dbReference type="PANTHER" id="PTHR35007:SF3">
    <property type="entry name" value="POSSIBLE CONSERVED ALANINE RICH MEMBRANE PROTEIN"/>
    <property type="match status" value="1"/>
</dbReference>
<gene>
    <name evidence="3" type="ORF">GCM10011594_26960</name>
</gene>
<comment type="caution">
    <text evidence="3">The sequence shown here is derived from an EMBL/GenBank/DDBJ whole genome shotgun (WGS) entry which is preliminary data.</text>
</comment>
<dbReference type="Proteomes" id="UP000655208">
    <property type="component" value="Unassembled WGS sequence"/>
</dbReference>
<organism evidence="3 4">
    <name type="scientific">Nakamurella endophytica</name>
    <dbReference type="NCBI Taxonomy" id="1748367"/>
    <lineage>
        <taxon>Bacteria</taxon>
        <taxon>Bacillati</taxon>
        <taxon>Actinomycetota</taxon>
        <taxon>Actinomycetes</taxon>
        <taxon>Nakamurellales</taxon>
        <taxon>Nakamurellaceae</taxon>
        <taxon>Nakamurella</taxon>
    </lineage>
</organism>
<feature type="transmembrane region" description="Helical" evidence="2">
    <location>
        <begin position="297"/>
        <end position="330"/>
    </location>
</feature>
<keyword evidence="2" id="KW-0472">Membrane</keyword>
<evidence type="ECO:0008006" key="5">
    <source>
        <dbReference type="Google" id="ProtNLM"/>
    </source>
</evidence>
<keyword evidence="4" id="KW-1185">Reference proteome</keyword>
<dbReference type="RefSeq" id="WP_188942168.1">
    <property type="nucleotide sequence ID" value="NZ_BMNA01000004.1"/>
</dbReference>
<dbReference type="PANTHER" id="PTHR35007">
    <property type="entry name" value="INTEGRAL MEMBRANE PROTEIN-RELATED"/>
    <property type="match status" value="1"/>
</dbReference>
<keyword evidence="2" id="KW-1133">Transmembrane helix</keyword>
<sequence>MTGDPGQIAGCAALLLGALGLWAWPGPAAVARRRVASSRHPALPVAARRAAWCGAGLLGAGLVTGLPALLVATAAVAVAGVLLRMPVRPGRVQRNHERAELAVHADLLAACLDAGMAVGPALLAIAEQVGPAGRGTVSDPGDRRSGSSPSGGSPELDRVPRPDGSGLVAADRAAHRRHGRQREPRHGRRPDARGVRWRARASPSAAAGGLARPAALLRRWAAPDRDAPVVALSAVGSLYALGASAAVAWTPADVDAELAGLAAAARRSAAGGTVLADAVREHAAELRRRMRQDAEQAAARGAIAMTGPLAVCFLPAFLCLGLAPVVVGLLGTLGIG</sequence>
<dbReference type="AlphaFoldDB" id="A0A917WHH5"/>